<proteinExistence type="predicted"/>
<protein>
    <submittedName>
        <fullName evidence="1">Uncharacterized protein</fullName>
    </submittedName>
</protein>
<comment type="caution">
    <text evidence="1">The sequence shown here is derived from an EMBL/GenBank/DDBJ whole genome shotgun (WGS) entry which is preliminary data.</text>
</comment>
<evidence type="ECO:0000313" key="1">
    <source>
        <dbReference type="EMBL" id="KAJ1677764.1"/>
    </source>
</evidence>
<dbReference type="Proteomes" id="UP001145114">
    <property type="component" value="Unassembled WGS sequence"/>
</dbReference>
<reference evidence="1" key="1">
    <citation type="submission" date="2022-06" db="EMBL/GenBank/DDBJ databases">
        <title>Phylogenomic reconstructions and comparative analyses of Kickxellomycotina fungi.</title>
        <authorList>
            <person name="Reynolds N.K."/>
            <person name="Stajich J.E."/>
            <person name="Barry K."/>
            <person name="Grigoriev I.V."/>
            <person name="Crous P."/>
            <person name="Smith M.E."/>
        </authorList>
    </citation>
    <scope>NUCLEOTIDE SEQUENCE</scope>
    <source>
        <strain evidence="1">RSA 2271</strain>
    </source>
</reference>
<organism evidence="1 2">
    <name type="scientific">Spiromyces aspiralis</name>
    <dbReference type="NCBI Taxonomy" id="68401"/>
    <lineage>
        <taxon>Eukaryota</taxon>
        <taxon>Fungi</taxon>
        <taxon>Fungi incertae sedis</taxon>
        <taxon>Zoopagomycota</taxon>
        <taxon>Kickxellomycotina</taxon>
        <taxon>Kickxellomycetes</taxon>
        <taxon>Kickxellales</taxon>
        <taxon>Kickxellaceae</taxon>
        <taxon>Spiromyces</taxon>
    </lineage>
</organism>
<evidence type="ECO:0000313" key="2">
    <source>
        <dbReference type="Proteomes" id="UP001145114"/>
    </source>
</evidence>
<sequence>MLNLECTYLDATKKRGPPKGYIELIENRLKKLKMLVREISRHDSNIAELIRRRASQLDRSSAQDGACDGDDSDDDEGLQQQPKGLHISFSELLDDIGLDQGLVDPAITAGAPKVTDSDGIYRDQTYCRQDRASPTNEDAAYLSLRHRPSDPQSITAQRDKDAIAWDEDESPIWMGDHEPGHLTIDETGALRYLGDTSGWYLFSQNMARSSEDSRLKRISGQL</sequence>
<gene>
    <name evidence="1" type="ORF">EV182_005485</name>
</gene>
<accession>A0ACC1HTV2</accession>
<keyword evidence="2" id="KW-1185">Reference proteome</keyword>
<dbReference type="EMBL" id="JAMZIH010001971">
    <property type="protein sequence ID" value="KAJ1677764.1"/>
    <property type="molecule type" value="Genomic_DNA"/>
</dbReference>
<name>A0ACC1HTV2_9FUNG</name>
<feature type="non-terminal residue" evidence="1">
    <location>
        <position position="222"/>
    </location>
</feature>